<dbReference type="SUPFAM" id="SSF54909">
    <property type="entry name" value="Dimeric alpha+beta barrel"/>
    <property type="match status" value="1"/>
</dbReference>
<organism evidence="5 6">
    <name type="scientific">Marinobacterium zhoushanense</name>
    <dbReference type="NCBI Taxonomy" id="1679163"/>
    <lineage>
        <taxon>Bacteria</taxon>
        <taxon>Pseudomonadati</taxon>
        <taxon>Pseudomonadota</taxon>
        <taxon>Gammaproteobacteria</taxon>
        <taxon>Oceanospirillales</taxon>
        <taxon>Oceanospirillaceae</taxon>
        <taxon>Marinobacterium</taxon>
    </lineage>
</organism>
<dbReference type="SMART" id="SM00344">
    <property type="entry name" value="HTH_ASNC"/>
    <property type="match status" value="1"/>
</dbReference>
<dbReference type="Gene3D" id="3.30.70.920">
    <property type="match status" value="1"/>
</dbReference>
<evidence type="ECO:0000256" key="3">
    <source>
        <dbReference type="ARBA" id="ARBA00023163"/>
    </source>
</evidence>
<dbReference type="EMBL" id="BMIJ01000001">
    <property type="protein sequence ID" value="GGB84094.1"/>
    <property type="molecule type" value="Genomic_DNA"/>
</dbReference>
<feature type="domain" description="HTH asnC-type" evidence="4">
    <location>
        <begin position="2"/>
        <end position="65"/>
    </location>
</feature>
<keyword evidence="6" id="KW-1185">Reference proteome</keyword>
<dbReference type="SUPFAM" id="SSF46785">
    <property type="entry name" value="Winged helix' DNA-binding domain"/>
    <property type="match status" value="1"/>
</dbReference>
<dbReference type="PANTHER" id="PTHR30154">
    <property type="entry name" value="LEUCINE-RESPONSIVE REGULATORY PROTEIN"/>
    <property type="match status" value="1"/>
</dbReference>
<dbReference type="InterPro" id="IPR019888">
    <property type="entry name" value="Tscrpt_reg_AsnC-like"/>
</dbReference>
<comment type="caution">
    <text evidence="5">The sequence shown here is derived from an EMBL/GenBank/DDBJ whole genome shotgun (WGS) entry which is preliminary data.</text>
</comment>
<evidence type="ECO:0000256" key="2">
    <source>
        <dbReference type="ARBA" id="ARBA00023125"/>
    </source>
</evidence>
<dbReference type="InterPro" id="IPR019887">
    <property type="entry name" value="Tscrpt_reg_AsnC/Lrp_C"/>
</dbReference>
<evidence type="ECO:0000313" key="6">
    <source>
        <dbReference type="Proteomes" id="UP000629025"/>
    </source>
</evidence>
<keyword evidence="1" id="KW-0805">Transcription regulation</keyword>
<dbReference type="PROSITE" id="PS00519">
    <property type="entry name" value="HTH_ASNC_1"/>
    <property type="match status" value="1"/>
</dbReference>
<name>A0ABQ1K2E3_9GAMM</name>
<evidence type="ECO:0000256" key="1">
    <source>
        <dbReference type="ARBA" id="ARBA00023015"/>
    </source>
</evidence>
<dbReference type="InterPro" id="IPR011991">
    <property type="entry name" value="ArsR-like_HTH"/>
</dbReference>
<dbReference type="InterPro" id="IPR000485">
    <property type="entry name" value="AsnC-type_HTH_dom"/>
</dbReference>
<dbReference type="RefSeq" id="WP_188745735.1">
    <property type="nucleotide sequence ID" value="NZ_BMIJ01000001.1"/>
</dbReference>
<proteinExistence type="predicted"/>
<dbReference type="InterPro" id="IPR036390">
    <property type="entry name" value="WH_DNA-bd_sf"/>
</dbReference>
<evidence type="ECO:0000259" key="4">
    <source>
        <dbReference type="PROSITE" id="PS50956"/>
    </source>
</evidence>
<dbReference type="Pfam" id="PF01037">
    <property type="entry name" value="AsnC_trans_reg"/>
    <property type="match status" value="1"/>
</dbReference>
<dbReference type="InterPro" id="IPR036388">
    <property type="entry name" value="WH-like_DNA-bd_sf"/>
</dbReference>
<keyword evidence="3" id="KW-0804">Transcription</keyword>
<dbReference type="CDD" id="cd00090">
    <property type="entry name" value="HTH_ARSR"/>
    <property type="match status" value="1"/>
</dbReference>
<accession>A0ABQ1K2E3</accession>
<sequence>MFDSYDRKILNTLQADGRITNQQLAEKIGLSSAATWRRVKALEEAGVIRQYTALLDAAKLSRGLRAILTVSLLRHDADSKKLFEDTVSSYPEVLQFFSITGDADFMIHVVVADIQSYDQFINEKIFTLEGVGQVQSHFALRELKNETTLPIG</sequence>
<dbReference type="PROSITE" id="PS50956">
    <property type="entry name" value="HTH_ASNC_2"/>
    <property type="match status" value="1"/>
</dbReference>
<dbReference type="Proteomes" id="UP000629025">
    <property type="component" value="Unassembled WGS sequence"/>
</dbReference>
<dbReference type="PANTHER" id="PTHR30154:SF34">
    <property type="entry name" value="TRANSCRIPTIONAL REGULATOR AZLB"/>
    <property type="match status" value="1"/>
</dbReference>
<gene>
    <name evidence="5" type="ORF">GCM10011352_07430</name>
</gene>
<dbReference type="InterPro" id="IPR011008">
    <property type="entry name" value="Dimeric_a/b-barrel"/>
</dbReference>
<keyword evidence="2" id="KW-0238">DNA-binding</keyword>
<protein>
    <submittedName>
        <fullName evidence="5">Transcriptional regulator</fullName>
    </submittedName>
</protein>
<dbReference type="InterPro" id="IPR019885">
    <property type="entry name" value="Tscrpt_reg_HTH_AsnC-type_CS"/>
</dbReference>
<reference evidence="6" key="1">
    <citation type="journal article" date="2019" name="Int. J. Syst. Evol. Microbiol.">
        <title>The Global Catalogue of Microorganisms (GCM) 10K type strain sequencing project: providing services to taxonomists for standard genome sequencing and annotation.</title>
        <authorList>
            <consortium name="The Broad Institute Genomics Platform"/>
            <consortium name="The Broad Institute Genome Sequencing Center for Infectious Disease"/>
            <person name="Wu L."/>
            <person name="Ma J."/>
        </authorList>
    </citation>
    <scope>NUCLEOTIDE SEQUENCE [LARGE SCALE GENOMIC DNA]</scope>
    <source>
        <strain evidence="6">CGMCC 1.15341</strain>
    </source>
</reference>
<dbReference type="Pfam" id="PF13412">
    <property type="entry name" value="HTH_24"/>
    <property type="match status" value="1"/>
</dbReference>
<dbReference type="PRINTS" id="PR00033">
    <property type="entry name" value="HTHASNC"/>
</dbReference>
<dbReference type="Gene3D" id="1.10.10.10">
    <property type="entry name" value="Winged helix-like DNA-binding domain superfamily/Winged helix DNA-binding domain"/>
    <property type="match status" value="1"/>
</dbReference>
<evidence type="ECO:0000313" key="5">
    <source>
        <dbReference type="EMBL" id="GGB84094.1"/>
    </source>
</evidence>